<organism evidence="1 2">
    <name type="scientific">Trapa natans</name>
    <name type="common">Water chestnut</name>
    <dbReference type="NCBI Taxonomy" id="22666"/>
    <lineage>
        <taxon>Eukaryota</taxon>
        <taxon>Viridiplantae</taxon>
        <taxon>Streptophyta</taxon>
        <taxon>Embryophyta</taxon>
        <taxon>Tracheophyta</taxon>
        <taxon>Spermatophyta</taxon>
        <taxon>Magnoliopsida</taxon>
        <taxon>eudicotyledons</taxon>
        <taxon>Gunneridae</taxon>
        <taxon>Pentapetalae</taxon>
        <taxon>rosids</taxon>
        <taxon>malvids</taxon>
        <taxon>Myrtales</taxon>
        <taxon>Lythraceae</taxon>
        <taxon>Trapa</taxon>
    </lineage>
</organism>
<reference evidence="1 2" key="1">
    <citation type="journal article" date="2023" name="Hortic Res">
        <title>Pangenome of water caltrop reveals structural variations and asymmetric subgenome divergence after allopolyploidization.</title>
        <authorList>
            <person name="Zhang X."/>
            <person name="Chen Y."/>
            <person name="Wang L."/>
            <person name="Yuan Y."/>
            <person name="Fang M."/>
            <person name="Shi L."/>
            <person name="Lu R."/>
            <person name="Comes H.P."/>
            <person name="Ma Y."/>
            <person name="Chen Y."/>
            <person name="Huang G."/>
            <person name="Zhou Y."/>
            <person name="Zheng Z."/>
            <person name="Qiu Y."/>
        </authorList>
    </citation>
    <scope>NUCLEOTIDE SEQUENCE [LARGE SCALE GENOMIC DNA]</scope>
    <source>
        <strain evidence="1">F231</strain>
    </source>
</reference>
<proteinExistence type="predicted"/>
<gene>
    <name evidence="1" type="ORF">SAY86_000096</name>
</gene>
<keyword evidence="2" id="KW-1185">Reference proteome</keyword>
<evidence type="ECO:0000313" key="2">
    <source>
        <dbReference type="Proteomes" id="UP001346149"/>
    </source>
</evidence>
<comment type="caution">
    <text evidence="1">The sequence shown here is derived from an EMBL/GenBank/DDBJ whole genome shotgun (WGS) entry which is preliminary data.</text>
</comment>
<evidence type="ECO:0000313" key="1">
    <source>
        <dbReference type="EMBL" id="KAK4801893.1"/>
    </source>
</evidence>
<sequence length="105" mass="11892">MVWYSNLPDAILKGLRSNSAAKERKKEAVKFLIENGVFLSEDINDCRFNPLLHGPPRIGFMRRCLFRHSHIYTARAKFDEILNSPSIDAACGKIRSLGKGKELDS</sequence>
<dbReference type="Proteomes" id="UP001346149">
    <property type="component" value="Unassembled WGS sequence"/>
</dbReference>
<accession>A0AAN7N0S3</accession>
<protein>
    <submittedName>
        <fullName evidence="1">Uncharacterized protein</fullName>
    </submittedName>
</protein>
<name>A0AAN7N0S3_TRANT</name>
<dbReference type="AlphaFoldDB" id="A0AAN7N0S3"/>
<dbReference type="EMBL" id="JAXQNO010000002">
    <property type="protein sequence ID" value="KAK4801893.1"/>
    <property type="molecule type" value="Genomic_DNA"/>
</dbReference>